<organism evidence="3 4">
    <name type="scientific">Saccharothrix australiensis</name>
    <dbReference type="NCBI Taxonomy" id="2072"/>
    <lineage>
        <taxon>Bacteria</taxon>
        <taxon>Bacillati</taxon>
        <taxon>Actinomycetota</taxon>
        <taxon>Actinomycetes</taxon>
        <taxon>Pseudonocardiales</taxon>
        <taxon>Pseudonocardiaceae</taxon>
        <taxon>Saccharothrix</taxon>
    </lineage>
</organism>
<protein>
    <submittedName>
        <fullName evidence="3">NADP-dependent 3-hydroxy acid dehydrogenase YdfG</fullName>
    </submittedName>
</protein>
<dbReference type="SUPFAM" id="SSF51735">
    <property type="entry name" value="NAD(P)-binding Rossmann-fold domains"/>
    <property type="match status" value="1"/>
</dbReference>
<dbReference type="AlphaFoldDB" id="A0A495W1S0"/>
<gene>
    <name evidence="3" type="ORF">C8E97_4087</name>
</gene>
<dbReference type="Gene3D" id="3.40.50.720">
    <property type="entry name" value="NAD(P)-binding Rossmann-like Domain"/>
    <property type="match status" value="1"/>
</dbReference>
<dbReference type="GO" id="GO:0016491">
    <property type="term" value="F:oxidoreductase activity"/>
    <property type="evidence" value="ECO:0007669"/>
    <property type="project" value="UniProtKB-KW"/>
</dbReference>
<keyword evidence="4" id="KW-1185">Reference proteome</keyword>
<sequence length="198" mass="20235">MKIMLIGASGTLGSAVHRTLADRGHDVLTVGRGAGALRADVSDPAGVAALYDAAGPLDAVACAAGDVPFKPLSALTADDFHAGLRGKVLSQVELVRQGVSRIAERGSFTLVTGVLAREPIVAGSVASLANGAIEAFVRAAAIEIAPQRVNAVSPTIVTESVPDYGDFFRGMPSVDLADVARAYVRSIEGAQTGQVFIP</sequence>
<keyword evidence="2" id="KW-0560">Oxidoreductase</keyword>
<evidence type="ECO:0000256" key="1">
    <source>
        <dbReference type="ARBA" id="ARBA00006484"/>
    </source>
</evidence>
<evidence type="ECO:0000256" key="2">
    <source>
        <dbReference type="ARBA" id="ARBA00023002"/>
    </source>
</evidence>
<name>A0A495W1S0_9PSEU</name>
<dbReference type="CDD" id="cd11731">
    <property type="entry name" value="Lin1944_like_SDR_c"/>
    <property type="match status" value="1"/>
</dbReference>
<dbReference type="InterPro" id="IPR002347">
    <property type="entry name" value="SDR_fam"/>
</dbReference>
<evidence type="ECO:0000313" key="3">
    <source>
        <dbReference type="EMBL" id="RKT55419.1"/>
    </source>
</evidence>
<dbReference type="NCBIfam" id="NF005754">
    <property type="entry name" value="PRK07578.1"/>
    <property type="match status" value="1"/>
</dbReference>
<dbReference type="Pfam" id="PF13561">
    <property type="entry name" value="adh_short_C2"/>
    <property type="match status" value="1"/>
</dbReference>
<reference evidence="3 4" key="1">
    <citation type="submission" date="2018-10" db="EMBL/GenBank/DDBJ databases">
        <title>Sequencing the genomes of 1000 actinobacteria strains.</title>
        <authorList>
            <person name="Klenk H.-P."/>
        </authorList>
    </citation>
    <scope>NUCLEOTIDE SEQUENCE [LARGE SCALE GENOMIC DNA]</scope>
    <source>
        <strain evidence="3 4">DSM 43800</strain>
    </source>
</reference>
<dbReference type="PANTHER" id="PTHR43477">
    <property type="entry name" value="DIHYDROANTICAPSIN 7-DEHYDROGENASE"/>
    <property type="match status" value="1"/>
</dbReference>
<comment type="caution">
    <text evidence="3">The sequence shown here is derived from an EMBL/GenBank/DDBJ whole genome shotgun (WGS) entry which is preliminary data.</text>
</comment>
<comment type="similarity">
    <text evidence="1">Belongs to the short-chain dehydrogenases/reductases (SDR) family.</text>
</comment>
<dbReference type="InterPro" id="IPR051122">
    <property type="entry name" value="SDR_DHRS6-like"/>
</dbReference>
<dbReference type="OrthoDB" id="9787486at2"/>
<evidence type="ECO:0000313" key="4">
    <source>
        <dbReference type="Proteomes" id="UP000282084"/>
    </source>
</evidence>
<dbReference type="PANTHER" id="PTHR43477:SF1">
    <property type="entry name" value="DIHYDROANTICAPSIN 7-DEHYDROGENASE"/>
    <property type="match status" value="1"/>
</dbReference>
<dbReference type="Proteomes" id="UP000282084">
    <property type="component" value="Unassembled WGS sequence"/>
</dbReference>
<dbReference type="InterPro" id="IPR036291">
    <property type="entry name" value="NAD(P)-bd_dom_sf"/>
</dbReference>
<accession>A0A495W1S0</accession>
<proteinExistence type="inferred from homology"/>
<dbReference type="EMBL" id="RBXO01000001">
    <property type="protein sequence ID" value="RKT55419.1"/>
    <property type="molecule type" value="Genomic_DNA"/>
</dbReference>
<dbReference type="RefSeq" id="WP_121007120.1">
    <property type="nucleotide sequence ID" value="NZ_RBXO01000001.1"/>
</dbReference>
<dbReference type="PRINTS" id="PR00081">
    <property type="entry name" value="GDHRDH"/>
</dbReference>